<evidence type="ECO:0000313" key="2">
    <source>
        <dbReference type="EMBL" id="KAB1637561.1"/>
    </source>
</evidence>
<dbReference type="EMBL" id="WBJX01000003">
    <property type="protein sequence ID" value="KAB1637561.1"/>
    <property type="molecule type" value="Genomic_DNA"/>
</dbReference>
<protein>
    <recommendedName>
        <fullName evidence="4">LppX_LprAFG lipoprotein</fullName>
    </recommendedName>
</protein>
<dbReference type="AlphaFoldDB" id="A0A7J5B0W3"/>
<keyword evidence="1" id="KW-0732">Signal</keyword>
<evidence type="ECO:0000313" key="3">
    <source>
        <dbReference type="Proteomes" id="UP000490386"/>
    </source>
</evidence>
<sequence length="301" mass="31832">MRTRRLVAGMTALLVGLVLTGCATTTPTAVANHEAKLEYHADTGAELLGDSLVEGLAGVENFSATAYTHGKASTGATLSTQHETTVVGASYVTKESTAEPGTSIDEVHMAGSGFTYYLFGSAYTTVVATPWARLPMGDLDRANDPQRTCILGTVIFMCNLVEAWQLSKESNGEELPEKLEVSADGNKHFTSAVTFDSLEEAGLYTLGDDLRSKLSEDELGTLLPLHVWVGTDGVVQKIEVNGTMDAASLDVEVQFGFEITGTPTADDLPDDPASLAPQYVTNVTADQASAFWDAIGNARTG</sequence>
<reference evidence="2 3" key="1">
    <citation type="submission" date="2019-09" db="EMBL/GenBank/DDBJ databases">
        <title>Phylogeny of genus Pseudoclavibacter and closely related genus.</title>
        <authorList>
            <person name="Li Y."/>
        </authorList>
    </citation>
    <scope>NUCLEOTIDE SEQUENCE [LARGE SCALE GENOMIC DNA]</scope>
    <source>
        <strain evidence="2 3">THG-MD12</strain>
    </source>
</reference>
<dbReference type="PROSITE" id="PS51257">
    <property type="entry name" value="PROKAR_LIPOPROTEIN"/>
    <property type="match status" value="1"/>
</dbReference>
<dbReference type="OrthoDB" id="5111909at2"/>
<evidence type="ECO:0008006" key="4">
    <source>
        <dbReference type="Google" id="ProtNLM"/>
    </source>
</evidence>
<keyword evidence="3" id="KW-1185">Reference proteome</keyword>
<accession>A0A7J5B0W3</accession>
<dbReference type="RefSeq" id="WP_151423766.1">
    <property type="nucleotide sequence ID" value="NZ_WBJX01000003.1"/>
</dbReference>
<gene>
    <name evidence="2" type="ORF">F8O03_10070</name>
</gene>
<name>A0A7J5B0W3_9MICO</name>
<dbReference type="Proteomes" id="UP000490386">
    <property type="component" value="Unassembled WGS sequence"/>
</dbReference>
<comment type="caution">
    <text evidence="2">The sequence shown here is derived from an EMBL/GenBank/DDBJ whole genome shotgun (WGS) entry which is preliminary data.</text>
</comment>
<evidence type="ECO:0000256" key="1">
    <source>
        <dbReference type="SAM" id="SignalP"/>
    </source>
</evidence>
<organism evidence="2 3">
    <name type="scientific">Pseudoclavibacter terrae</name>
    <dbReference type="NCBI Taxonomy" id="1530195"/>
    <lineage>
        <taxon>Bacteria</taxon>
        <taxon>Bacillati</taxon>
        <taxon>Actinomycetota</taxon>
        <taxon>Actinomycetes</taxon>
        <taxon>Micrococcales</taxon>
        <taxon>Microbacteriaceae</taxon>
        <taxon>Pseudoclavibacter</taxon>
    </lineage>
</organism>
<feature type="signal peptide" evidence="1">
    <location>
        <begin position="1"/>
        <end position="31"/>
    </location>
</feature>
<feature type="chain" id="PRO_5029453611" description="LppX_LprAFG lipoprotein" evidence="1">
    <location>
        <begin position="32"/>
        <end position="301"/>
    </location>
</feature>
<proteinExistence type="predicted"/>